<dbReference type="InterPro" id="IPR013783">
    <property type="entry name" value="Ig-like_fold"/>
</dbReference>
<feature type="transmembrane region" description="Helical" evidence="1">
    <location>
        <begin position="12"/>
        <end position="33"/>
    </location>
</feature>
<name>A0A1F4XLI7_9BACT</name>
<evidence type="ECO:0000313" key="3">
    <source>
        <dbReference type="EMBL" id="OGC82454.1"/>
    </source>
</evidence>
<accession>A0A1F4XLI7</accession>
<proteinExistence type="predicted"/>
<dbReference type="EMBL" id="MEWR01000006">
    <property type="protein sequence ID" value="OGC82454.1"/>
    <property type="molecule type" value="Genomic_DNA"/>
</dbReference>
<protein>
    <recommendedName>
        <fullName evidence="2">PKD domain-containing protein</fullName>
    </recommendedName>
</protein>
<keyword evidence="1" id="KW-0472">Membrane</keyword>
<gene>
    <name evidence="3" type="ORF">A2V81_00090</name>
</gene>
<organism evidence="3 4">
    <name type="scientific">Candidatus Abawacabacteria bacterium RBG_16_42_10</name>
    <dbReference type="NCBI Taxonomy" id="1817814"/>
    <lineage>
        <taxon>Bacteria</taxon>
        <taxon>Candidatus Abawacaibacteriota</taxon>
    </lineage>
</organism>
<feature type="transmembrane region" description="Helical" evidence="1">
    <location>
        <begin position="1671"/>
        <end position="1688"/>
    </location>
</feature>
<dbReference type="SUPFAM" id="SSF51126">
    <property type="entry name" value="Pectin lyase-like"/>
    <property type="match status" value="1"/>
</dbReference>
<evidence type="ECO:0000256" key="1">
    <source>
        <dbReference type="SAM" id="Phobius"/>
    </source>
</evidence>
<dbReference type="InterPro" id="IPR044016">
    <property type="entry name" value="Big_13"/>
</dbReference>
<comment type="caution">
    <text evidence="3">The sequence shown here is derived from an EMBL/GenBank/DDBJ whole genome shotgun (WGS) entry which is preliminary data.</text>
</comment>
<keyword evidence="1" id="KW-0812">Transmembrane</keyword>
<feature type="domain" description="PKD" evidence="2">
    <location>
        <begin position="1010"/>
        <end position="1049"/>
    </location>
</feature>
<dbReference type="SUPFAM" id="SSF49299">
    <property type="entry name" value="PKD domain"/>
    <property type="match status" value="2"/>
</dbReference>
<reference evidence="3 4" key="1">
    <citation type="journal article" date="2016" name="Nat. Commun.">
        <title>Thousands of microbial genomes shed light on interconnected biogeochemical processes in an aquifer system.</title>
        <authorList>
            <person name="Anantharaman K."/>
            <person name="Brown C.T."/>
            <person name="Hug L.A."/>
            <person name="Sharon I."/>
            <person name="Castelle C.J."/>
            <person name="Probst A.J."/>
            <person name="Thomas B.C."/>
            <person name="Singh A."/>
            <person name="Wilkins M.J."/>
            <person name="Karaoz U."/>
            <person name="Brodie E.L."/>
            <person name="Williams K.H."/>
            <person name="Hubbard S.S."/>
            <person name="Banfield J.F."/>
        </authorList>
    </citation>
    <scope>NUCLEOTIDE SEQUENCE [LARGE SCALE GENOMIC DNA]</scope>
</reference>
<dbReference type="Pfam" id="PF19077">
    <property type="entry name" value="Big_13"/>
    <property type="match status" value="1"/>
</dbReference>
<dbReference type="InterPro" id="IPR011050">
    <property type="entry name" value="Pectin_lyase_fold/virulence"/>
</dbReference>
<dbReference type="InterPro" id="IPR035986">
    <property type="entry name" value="PKD_dom_sf"/>
</dbReference>
<keyword evidence="1" id="KW-1133">Transmembrane helix</keyword>
<sequence length="1693" mass="185196">MKGHHKLTLRIVAWSSLISMSVNMFAPVFFVHAQTPTLGTVDILSVEQEGMSDAVINFQTLPEGLTVTARVDPDGNGDFLTLRSALTQIKNGVIAVSEGRLNEHDLIIPPGVIVRGGYDSRTWTAQFGKATTIFGLPGKTSIVLMNGSGLQNIILEQADTAVRIADGAATLSKVVVLQAKKAVELGPFAVIRIANSDFVQNEKVILGSSNTKAYIFQSIFQDNQTLISENLHSSSFIKDSIFFPNKNSLANIQDQNNLVRTDKPLPQAGWQFPEESTARTFDESFTMEGKNDDRKQSLSGPDIRDPAGINALLVYYQLPEGDILKIVDRSNFSSVVFQTPHEGGSFRGWIPVPLSTELTMLLVTNGDNNLPLQIGVSRIAKIPESSYITSPENLTQGVLGNSAEIDIFYRDLGRKITTHPLTLEEKDRLKSISRPVVIAGEDWSNLNQTTLETLEEASELKGFVSRILLAGDNPSLAFGNYEERPRQNNDSRYMSLLSDYLAFEKTFKLDDQMCEELTTCPWTATGLRSFLPLISLPLKEDTGVAVNENGLFSSEGWGAPSATSPTLKIDTQQNISQGDFVWTQQVLGTTPTTTSHLITFHSGNVLGEHKNSISLSINPDGNIKITSWDKNGIRKISDTSAVSWESSRKYKMILSINGNIATLTRDNVSVWSDQVQLDHIQKIQAGKSPILESQNHIPQILSDVSIWQKQGNTRVFAGSEGNPLRGTLGPDDSSLSGVLQFQTADLCRENSINLKNSDAVLATFSGIVEGTQCKLSLTTPTTDSAVTDIPVEDLKQTLYIVWNFDPISSLGTISLLSEKEQILTTLPSFFSQPLRTPLLVSDLIVESSATLTSAEIHYFLLPQITSSNLTTLLPVSRYEVIYDTDEEKVRRGDGSIAQITVEDIRKIPTPKKTISGLEANKRYFFAVRAILEDGTASETTNIRNLQIQNTGEVSSLEAGSVGRSNVTTTLALGNDMPMSQVFAQVTETDNSVAASSVLRGRLGDPLTLSSANSSGGASFVAWTLGRDLPSSTNEQPEHIYTMPGNYIVSELRKLRDGTILKQFGLVAVGHQPSESPRITAETWTASPTDPMQTWTSKSVGRNIPAIVGINEPIFLLGNAVDVGGNADNAYTWNYKVYWGDGTEDETDAVKNAFNKTRLVGSEKEENPITHRYATPGIYTIVSQVTDDQNNIGVFENTVIVTAPEAYPQKIVSLSGIGRILSLSGGTPPYTVTLLDGSTQNLARNISSLPVTVNGAGTITVRDSLGNETTVAVEITDNPAINTKEIYLPSDRSLEVTPNSLKTKETTRIKAKGEEHLFRETENVAYHFGDILPPHLANELPILNSTLAYSTSTEITTEPFLTMGTYPAILTAIEGRGTEKKKAFSIQIQEARFTAQSNEGIITGTLAPSLSSIPESVEIWDRGIENVRLTSITPNQTGRFIYIVPDDGKKKGLLTLRLRDKTGEFSTFAKNIHYNIQNRPETINGLLETNSGSPIFDTNRILATNSSKPTFFGLSKENDLQITIASENPTTYPVETNEAGNWILESKNTLSDGKHAFSLSKKDNQKLSEHEFVVDTIGPAIPTITNASWTKIQGKTEPYGFVGIQGAGRALSERYIQADAAGNFVVSFNQFNREYFLAAADKAGNVSKIVHLLEKDWQEKEGLSTWQLLRPYLTWALLIALTASGITYARRVKI</sequence>
<evidence type="ECO:0000259" key="2">
    <source>
        <dbReference type="PROSITE" id="PS50093"/>
    </source>
</evidence>
<dbReference type="STRING" id="1817814.A2V81_00090"/>
<dbReference type="Proteomes" id="UP000177614">
    <property type="component" value="Unassembled WGS sequence"/>
</dbReference>
<evidence type="ECO:0000313" key="4">
    <source>
        <dbReference type="Proteomes" id="UP000177614"/>
    </source>
</evidence>
<dbReference type="Gene3D" id="2.60.40.10">
    <property type="entry name" value="Immunoglobulins"/>
    <property type="match status" value="1"/>
</dbReference>
<dbReference type="InterPro" id="IPR000601">
    <property type="entry name" value="PKD_dom"/>
</dbReference>
<dbReference type="PROSITE" id="PS50093">
    <property type="entry name" value="PKD"/>
    <property type="match status" value="1"/>
</dbReference>